<protein>
    <submittedName>
        <fullName evidence="1">Uncharacterized protein</fullName>
    </submittedName>
</protein>
<dbReference type="Proteomes" id="UP001143856">
    <property type="component" value="Unassembled WGS sequence"/>
</dbReference>
<evidence type="ECO:0000313" key="1">
    <source>
        <dbReference type="EMBL" id="KAJ2970426.1"/>
    </source>
</evidence>
<evidence type="ECO:0000313" key="2">
    <source>
        <dbReference type="Proteomes" id="UP001143856"/>
    </source>
</evidence>
<reference evidence="1" key="1">
    <citation type="submission" date="2022-10" db="EMBL/GenBank/DDBJ databases">
        <title>Genome Sequence of Xylaria curta.</title>
        <authorList>
            <person name="Buettner E."/>
        </authorList>
    </citation>
    <scope>NUCLEOTIDE SEQUENCE</scope>
    <source>
        <strain evidence="1">Babe10</strain>
    </source>
</reference>
<dbReference type="EMBL" id="JAPDGR010003670">
    <property type="protein sequence ID" value="KAJ2970426.1"/>
    <property type="molecule type" value="Genomic_DNA"/>
</dbReference>
<organism evidence="1 2">
    <name type="scientific">Xylaria curta</name>
    <dbReference type="NCBI Taxonomy" id="42375"/>
    <lineage>
        <taxon>Eukaryota</taxon>
        <taxon>Fungi</taxon>
        <taxon>Dikarya</taxon>
        <taxon>Ascomycota</taxon>
        <taxon>Pezizomycotina</taxon>
        <taxon>Sordariomycetes</taxon>
        <taxon>Xylariomycetidae</taxon>
        <taxon>Xylariales</taxon>
        <taxon>Xylariaceae</taxon>
        <taxon>Xylaria</taxon>
    </lineage>
</organism>
<accession>A0ACC1MUZ5</accession>
<sequence>MLPLYFQSVRGASPKESGIQLLPFIFLFPVGSAFGGGMMAKTGRYKPFHLAGFALCALSFGLCSILDPYTHKAAYVFFEIFAALGIGIPIACLLPPLQAPLKDSDTAVSTAAFAFVRSFGSIWGLAIPAAIFNNRFSQLLDTIEDESARAMLSDGKAYGFASAAFSNQFTGATRDQVIAVYTASLQRTWQIAVVFAGVSFLVALLEKEIPLRQELETEFGMESEAEKVPGQKIEETA</sequence>
<keyword evidence="2" id="KW-1185">Reference proteome</keyword>
<comment type="caution">
    <text evidence="1">The sequence shown here is derived from an EMBL/GenBank/DDBJ whole genome shotgun (WGS) entry which is preliminary data.</text>
</comment>
<proteinExistence type="predicted"/>
<gene>
    <name evidence="1" type="ORF">NUW58_g9701</name>
</gene>
<name>A0ACC1MUZ5_9PEZI</name>